<dbReference type="InterPro" id="IPR005562">
    <property type="entry name" value="SpoVA"/>
</dbReference>
<reference evidence="2" key="1">
    <citation type="journal article" date="2021" name="PeerJ">
        <title>Extensive microbial diversity within the chicken gut microbiome revealed by metagenomics and culture.</title>
        <authorList>
            <person name="Gilroy R."/>
            <person name="Ravi A."/>
            <person name="Getino M."/>
            <person name="Pursley I."/>
            <person name="Horton D.L."/>
            <person name="Alikhan N.F."/>
            <person name="Baker D."/>
            <person name="Gharbi K."/>
            <person name="Hall N."/>
            <person name="Watson M."/>
            <person name="Adriaenssens E.M."/>
            <person name="Foster-Nyarko E."/>
            <person name="Jarju S."/>
            <person name="Secka A."/>
            <person name="Antonio M."/>
            <person name="Oren A."/>
            <person name="Chaudhuri R.R."/>
            <person name="La Ragione R."/>
            <person name="Hildebrand F."/>
            <person name="Pallen M.J."/>
        </authorList>
    </citation>
    <scope>NUCLEOTIDE SEQUENCE</scope>
    <source>
        <strain evidence="2">2239</strain>
    </source>
</reference>
<evidence type="ECO:0000313" key="2">
    <source>
        <dbReference type="EMBL" id="HIX05619.1"/>
    </source>
</evidence>
<accession>A0A9D2ADG9</accession>
<dbReference type="AlphaFoldDB" id="A0A9D2ADG9"/>
<dbReference type="EMBL" id="DXFW01000018">
    <property type="protein sequence ID" value="HIX05619.1"/>
    <property type="molecule type" value="Genomic_DNA"/>
</dbReference>
<keyword evidence="1" id="KW-0472">Membrane</keyword>
<evidence type="ECO:0000313" key="3">
    <source>
        <dbReference type="Proteomes" id="UP000824193"/>
    </source>
</evidence>
<protein>
    <submittedName>
        <fullName evidence="2">SpoVA/SpoVAEb family sporulation membrane protein</fullName>
    </submittedName>
</protein>
<proteinExistence type="predicted"/>
<gene>
    <name evidence="2" type="ORF">H9865_05895</name>
</gene>
<feature type="transmembrane region" description="Helical" evidence="1">
    <location>
        <begin position="31"/>
        <end position="48"/>
    </location>
</feature>
<reference evidence="2" key="2">
    <citation type="submission" date="2021-04" db="EMBL/GenBank/DDBJ databases">
        <authorList>
            <person name="Gilroy R."/>
        </authorList>
    </citation>
    <scope>NUCLEOTIDE SEQUENCE</scope>
    <source>
        <strain evidence="2">2239</strain>
    </source>
</reference>
<keyword evidence="1" id="KW-0812">Transmembrane</keyword>
<name>A0A9D2ADG9_9FIRM</name>
<organism evidence="2 3">
    <name type="scientific">Candidatus Allofournierella pullicola</name>
    <dbReference type="NCBI Taxonomy" id="2838596"/>
    <lineage>
        <taxon>Bacteria</taxon>
        <taxon>Bacillati</taxon>
        <taxon>Bacillota</taxon>
        <taxon>Clostridia</taxon>
        <taxon>Eubacteriales</taxon>
        <taxon>Oscillospiraceae</taxon>
        <taxon>Allofournierella</taxon>
    </lineage>
</organism>
<evidence type="ECO:0000256" key="1">
    <source>
        <dbReference type="SAM" id="Phobius"/>
    </source>
</evidence>
<dbReference type="Pfam" id="PF03862">
    <property type="entry name" value="SpoVAC_SpoVAEB"/>
    <property type="match status" value="1"/>
</dbReference>
<dbReference type="Proteomes" id="UP000824193">
    <property type="component" value="Unassembled WGS sequence"/>
</dbReference>
<feature type="transmembrane region" description="Helical" evidence="1">
    <location>
        <begin position="85"/>
        <end position="106"/>
    </location>
</feature>
<comment type="caution">
    <text evidence="2">The sequence shown here is derived from an EMBL/GenBank/DDBJ whole genome shotgun (WGS) entry which is preliminary data.</text>
</comment>
<sequence>MTYLHAFLLGGLFCLLTQLLFRLTKWPIPVILTVTFCLGVVMTALGWMDVFTGFGQSGMFLLLYGGGDAAYRGMVSLLAGDPGPILRYLALILFCFAVGIGGGVLLHKKGQRK</sequence>
<keyword evidence="1" id="KW-1133">Transmembrane helix</keyword>